<dbReference type="EMBL" id="SHBF01000004">
    <property type="protein sequence ID" value="RZO28243.1"/>
    <property type="molecule type" value="Genomic_DNA"/>
</dbReference>
<dbReference type="InterPro" id="IPR029036">
    <property type="entry name" value="P5CR_dimer"/>
</dbReference>
<evidence type="ECO:0000259" key="5">
    <source>
        <dbReference type="Pfam" id="PF03807"/>
    </source>
</evidence>
<evidence type="ECO:0000256" key="1">
    <source>
        <dbReference type="ARBA" id="ARBA00005525"/>
    </source>
</evidence>
<keyword evidence="4" id="KW-0963">Cytoplasm</keyword>
<dbReference type="HAMAP" id="MF_01925">
    <property type="entry name" value="P5C_reductase"/>
    <property type="match status" value="1"/>
</dbReference>
<dbReference type="InterPro" id="IPR000304">
    <property type="entry name" value="Pyrroline-COOH_reductase"/>
</dbReference>
<dbReference type="GO" id="GO:0055129">
    <property type="term" value="P:L-proline biosynthetic process"/>
    <property type="evidence" value="ECO:0007669"/>
    <property type="project" value="UniProtKB-UniRule"/>
</dbReference>
<dbReference type="UniPathway" id="UPA00098">
    <property type="reaction ID" value="UER00361"/>
</dbReference>
<feature type="domain" description="Pyrroline-5-carboxylate reductase catalytic N-terminal" evidence="5">
    <location>
        <begin position="4"/>
        <end position="92"/>
    </location>
</feature>
<feature type="domain" description="Pyrroline-5-carboxylate reductase dimerisation" evidence="6">
    <location>
        <begin position="155"/>
        <end position="257"/>
    </location>
</feature>
<dbReference type="PANTHER" id="PTHR11645:SF0">
    <property type="entry name" value="PYRROLINE-5-CARBOXYLATE REDUCTASE 3"/>
    <property type="match status" value="1"/>
</dbReference>
<comment type="function">
    <text evidence="4">Catalyzes the reduction of 1-pyrroline-5-carboxylate (PCA) to L-proline.</text>
</comment>
<dbReference type="Gene3D" id="3.40.50.720">
    <property type="entry name" value="NAD(P)-binding Rossmann-like Domain"/>
    <property type="match status" value="1"/>
</dbReference>
<dbReference type="AlphaFoldDB" id="A0A520N457"/>
<comment type="catalytic activity">
    <reaction evidence="4">
        <text>L-proline + NAD(+) = (S)-1-pyrroline-5-carboxylate + NADH + 2 H(+)</text>
        <dbReference type="Rhea" id="RHEA:14105"/>
        <dbReference type="ChEBI" id="CHEBI:15378"/>
        <dbReference type="ChEBI" id="CHEBI:17388"/>
        <dbReference type="ChEBI" id="CHEBI:57540"/>
        <dbReference type="ChEBI" id="CHEBI:57945"/>
        <dbReference type="ChEBI" id="CHEBI:60039"/>
        <dbReference type="EC" id="1.5.1.2"/>
    </reaction>
</comment>
<evidence type="ECO:0000256" key="4">
    <source>
        <dbReference type="HAMAP-Rule" id="MF_01925"/>
    </source>
</evidence>
<reference evidence="7 8" key="1">
    <citation type="submission" date="2019-02" db="EMBL/GenBank/DDBJ databases">
        <title>Prokaryotic population dynamics and viral predation in marine succession experiment using metagenomics: the confinement effect.</title>
        <authorList>
            <person name="Haro-Moreno J.M."/>
            <person name="Rodriguez-Valera F."/>
            <person name="Lopez-Perez M."/>
        </authorList>
    </citation>
    <scope>NUCLEOTIDE SEQUENCE [LARGE SCALE GENOMIC DNA]</scope>
    <source>
        <strain evidence="7">MED-G160</strain>
    </source>
</reference>
<keyword evidence="4" id="KW-0028">Amino-acid biosynthesis</keyword>
<accession>A0A520N457</accession>
<dbReference type="Gene3D" id="1.10.3730.10">
    <property type="entry name" value="ProC C-terminal domain-like"/>
    <property type="match status" value="1"/>
</dbReference>
<comment type="caution">
    <text evidence="7">The sequence shown here is derived from an EMBL/GenBank/DDBJ whole genome shotgun (WGS) entry which is preliminary data.</text>
</comment>
<evidence type="ECO:0000256" key="2">
    <source>
        <dbReference type="ARBA" id="ARBA00022857"/>
    </source>
</evidence>
<dbReference type="InterPro" id="IPR008927">
    <property type="entry name" value="6-PGluconate_DH-like_C_sf"/>
</dbReference>
<comment type="pathway">
    <text evidence="4">Amino-acid biosynthesis; L-proline biosynthesis; L-proline from L-glutamate 5-semialdehyde: step 1/1.</text>
</comment>
<evidence type="ECO:0000313" key="7">
    <source>
        <dbReference type="EMBL" id="RZO28243.1"/>
    </source>
</evidence>
<dbReference type="GO" id="GO:0004735">
    <property type="term" value="F:pyrroline-5-carboxylate reductase activity"/>
    <property type="evidence" value="ECO:0007669"/>
    <property type="project" value="UniProtKB-UniRule"/>
</dbReference>
<name>A0A520N457_9GAMM</name>
<dbReference type="PIRSF" id="PIRSF000193">
    <property type="entry name" value="Pyrrol-5-carb_rd"/>
    <property type="match status" value="1"/>
</dbReference>
<protein>
    <recommendedName>
        <fullName evidence="4">Pyrroline-5-carboxylate reductase</fullName>
        <shortName evidence="4">P5C reductase</shortName>
        <shortName evidence="4">P5CR</shortName>
        <ecNumber evidence="4">1.5.1.2</ecNumber>
    </recommendedName>
    <alternativeName>
        <fullName evidence="4">PCA reductase</fullName>
    </alternativeName>
</protein>
<keyword evidence="4" id="KW-0641">Proline biosynthesis</keyword>
<evidence type="ECO:0000313" key="8">
    <source>
        <dbReference type="Proteomes" id="UP000318710"/>
    </source>
</evidence>
<keyword evidence="3 4" id="KW-0560">Oxidoreductase</keyword>
<dbReference type="Pfam" id="PF03807">
    <property type="entry name" value="F420_oxidored"/>
    <property type="match status" value="1"/>
</dbReference>
<comment type="catalytic activity">
    <reaction evidence="4">
        <text>L-proline + NADP(+) = (S)-1-pyrroline-5-carboxylate + NADPH + 2 H(+)</text>
        <dbReference type="Rhea" id="RHEA:14109"/>
        <dbReference type="ChEBI" id="CHEBI:15378"/>
        <dbReference type="ChEBI" id="CHEBI:17388"/>
        <dbReference type="ChEBI" id="CHEBI:57783"/>
        <dbReference type="ChEBI" id="CHEBI:58349"/>
        <dbReference type="ChEBI" id="CHEBI:60039"/>
        <dbReference type="EC" id="1.5.1.2"/>
    </reaction>
</comment>
<organism evidence="7 8">
    <name type="scientific">SAR86 cluster bacterium</name>
    <dbReference type="NCBI Taxonomy" id="2030880"/>
    <lineage>
        <taxon>Bacteria</taxon>
        <taxon>Pseudomonadati</taxon>
        <taxon>Pseudomonadota</taxon>
        <taxon>Gammaproteobacteria</taxon>
        <taxon>SAR86 cluster</taxon>
    </lineage>
</organism>
<dbReference type="PANTHER" id="PTHR11645">
    <property type="entry name" value="PYRROLINE-5-CARBOXYLATE REDUCTASE"/>
    <property type="match status" value="1"/>
</dbReference>
<dbReference type="GO" id="GO:0005737">
    <property type="term" value="C:cytoplasm"/>
    <property type="evidence" value="ECO:0007669"/>
    <property type="project" value="UniProtKB-SubCell"/>
</dbReference>
<sequence>MKNILFFGGGNIAQALISGLLLNGMSNKNIFFVDRNPLNQKKLNNLKVKSLKKSNSDIDIVILSVKPKDAIQAYKEILNNFKNPKIVSLVAGIKSSTYIKLDNKSEFMRAMPNTASEYGQGITALYNSSFKKSNFKKVSYIFTKLGTVIEVGNDSKIDTFTGVIGSGPAYFFQTLKSFEKKLMRLCNQDKKIVREIIANLMKGVGSSIEKDGDLDNLIKAVASKKGTTEAGLKSLKSNNLNQIFEKGLNAAIKRSKEISNEF</sequence>
<proteinExistence type="inferred from homology"/>
<dbReference type="InterPro" id="IPR036291">
    <property type="entry name" value="NAD(P)-bd_dom_sf"/>
</dbReference>
<dbReference type="SUPFAM" id="SSF51735">
    <property type="entry name" value="NAD(P)-binding Rossmann-fold domains"/>
    <property type="match status" value="1"/>
</dbReference>
<evidence type="ECO:0000259" key="6">
    <source>
        <dbReference type="Pfam" id="PF14748"/>
    </source>
</evidence>
<dbReference type="EC" id="1.5.1.2" evidence="4"/>
<evidence type="ECO:0000256" key="3">
    <source>
        <dbReference type="ARBA" id="ARBA00023002"/>
    </source>
</evidence>
<dbReference type="Pfam" id="PF14748">
    <property type="entry name" value="P5CR_dimer"/>
    <property type="match status" value="1"/>
</dbReference>
<keyword evidence="2 4" id="KW-0521">NADP</keyword>
<comment type="subcellular location">
    <subcellularLocation>
        <location evidence="4">Cytoplasm</location>
    </subcellularLocation>
</comment>
<dbReference type="InterPro" id="IPR028939">
    <property type="entry name" value="P5C_Rdtase_cat_N"/>
</dbReference>
<gene>
    <name evidence="4" type="primary">proC</name>
    <name evidence="7" type="ORF">EVA93_01275</name>
</gene>
<comment type="similarity">
    <text evidence="1 4">Belongs to the pyrroline-5-carboxylate reductase family.</text>
</comment>
<dbReference type="SUPFAM" id="SSF48179">
    <property type="entry name" value="6-phosphogluconate dehydrogenase C-terminal domain-like"/>
    <property type="match status" value="1"/>
</dbReference>
<dbReference type="Proteomes" id="UP000318710">
    <property type="component" value="Unassembled WGS sequence"/>
</dbReference>